<evidence type="ECO:0008006" key="3">
    <source>
        <dbReference type="Google" id="ProtNLM"/>
    </source>
</evidence>
<dbReference type="SUPFAM" id="SSF55166">
    <property type="entry name" value="Hedgehog/DD-peptidase"/>
    <property type="match status" value="1"/>
</dbReference>
<accession>A0A0F9SPV3</accession>
<name>A0A0F9SPV3_9ZZZZ</name>
<reference evidence="2" key="1">
    <citation type="journal article" date="2015" name="Nature">
        <title>Complex archaea that bridge the gap between prokaryotes and eukaryotes.</title>
        <authorList>
            <person name="Spang A."/>
            <person name="Saw J.H."/>
            <person name="Jorgensen S.L."/>
            <person name="Zaremba-Niedzwiedzka K."/>
            <person name="Martijn J."/>
            <person name="Lind A.E."/>
            <person name="van Eijk R."/>
            <person name="Schleper C."/>
            <person name="Guy L."/>
            <person name="Ettema T.J."/>
        </authorList>
    </citation>
    <scope>NUCLEOTIDE SEQUENCE</scope>
</reference>
<proteinExistence type="predicted"/>
<feature type="compositionally biased region" description="Polar residues" evidence="1">
    <location>
        <begin position="51"/>
        <end position="67"/>
    </location>
</feature>
<evidence type="ECO:0000313" key="2">
    <source>
        <dbReference type="EMBL" id="KKN64467.1"/>
    </source>
</evidence>
<dbReference type="InterPro" id="IPR009045">
    <property type="entry name" value="Zn_M74/Hedgehog-like"/>
</dbReference>
<organism evidence="2">
    <name type="scientific">marine sediment metagenome</name>
    <dbReference type="NCBI Taxonomy" id="412755"/>
    <lineage>
        <taxon>unclassified sequences</taxon>
        <taxon>metagenomes</taxon>
        <taxon>ecological metagenomes</taxon>
    </lineage>
</organism>
<evidence type="ECO:0000256" key="1">
    <source>
        <dbReference type="SAM" id="MobiDB-lite"/>
    </source>
</evidence>
<gene>
    <name evidence="2" type="ORF">LCGC14_0491550</name>
</gene>
<feature type="region of interest" description="Disordered" evidence="1">
    <location>
        <begin position="49"/>
        <end position="74"/>
    </location>
</feature>
<dbReference type="EMBL" id="LAZR01000554">
    <property type="protein sequence ID" value="KKN64467.1"/>
    <property type="molecule type" value="Genomic_DNA"/>
</dbReference>
<comment type="caution">
    <text evidence="2">The sequence shown here is derived from an EMBL/GenBank/DDBJ whole genome shotgun (WGS) entry which is preliminary data.</text>
</comment>
<protein>
    <recommendedName>
        <fullName evidence="3">Peptidase M15C domain-containing protein</fullName>
    </recommendedName>
</protein>
<dbReference type="Gene3D" id="3.30.1380.10">
    <property type="match status" value="1"/>
</dbReference>
<dbReference type="AlphaFoldDB" id="A0A0F9SPV3"/>
<sequence length="137" mass="15766">MYPYGERSQANLDTCHWELQDLFNEAKKHRNISIICGYRSNEQQAIELEEGSTTLGPGESGHNSDPSNAVDAIPYPTTKEDWEDREYWVEWSSWIKGLAAGLGISIISGFDWDNDFDLDDQKFYDGPHFERMRVKVS</sequence>